<dbReference type="Pfam" id="PF01068">
    <property type="entry name" value="DNA_ligase_A_M"/>
    <property type="match status" value="1"/>
</dbReference>
<keyword evidence="6" id="KW-1185">Reference proteome</keyword>
<dbReference type="SUPFAM" id="SSF50249">
    <property type="entry name" value="Nucleic acid-binding proteins"/>
    <property type="match status" value="1"/>
</dbReference>
<evidence type="ECO:0000256" key="3">
    <source>
        <dbReference type="ARBA" id="ARBA00034003"/>
    </source>
</evidence>
<dbReference type="Gene3D" id="3.30.470.30">
    <property type="entry name" value="DNA ligase/mRNA capping enzyme"/>
    <property type="match status" value="1"/>
</dbReference>
<dbReference type="RefSeq" id="WP_138790144.1">
    <property type="nucleotide sequence ID" value="NZ_JBHTGQ010000015.1"/>
</dbReference>
<evidence type="ECO:0000259" key="4">
    <source>
        <dbReference type="PROSITE" id="PS50160"/>
    </source>
</evidence>
<dbReference type="Gene3D" id="3.30.1490.70">
    <property type="match status" value="1"/>
</dbReference>
<dbReference type="PANTHER" id="PTHR45674:SF4">
    <property type="entry name" value="DNA LIGASE 1"/>
    <property type="match status" value="1"/>
</dbReference>
<evidence type="ECO:0000256" key="1">
    <source>
        <dbReference type="ARBA" id="ARBA00007572"/>
    </source>
</evidence>
<evidence type="ECO:0000313" key="6">
    <source>
        <dbReference type="Proteomes" id="UP001596528"/>
    </source>
</evidence>
<dbReference type="CDD" id="cd07906">
    <property type="entry name" value="Adenylation_DNA_ligase_LigD_LigC"/>
    <property type="match status" value="1"/>
</dbReference>
<gene>
    <name evidence="5" type="ORF">ACFQWB_06750</name>
</gene>
<dbReference type="PROSITE" id="PS50160">
    <property type="entry name" value="DNA_LIGASE_A3"/>
    <property type="match status" value="1"/>
</dbReference>
<sequence>MGSLVHSASPLPGLLLPGEPMIPILKSELPTGDEWGYQLKWDGVRLIAQVDHGEVRLYSRNMLPKTGVYPELAESLSQLSARCVLDGEAVVMHPVKGRPDFPSILKRERSAAGGRRSRMPAANALYVVFDLLQADDRDLRELPYAERHRLLRELLPQPVGRLLPAELASDGASLWSWVETHGWEGVVSKRLSSPYREGKAHRDWFKRKTAQIYEVDIVGLTIRQGRVASLVMSLDGAYFGRVSLGLDEALKRTLAEYADACGDGPAPWPTQPADLRGERIRWLGRPFPCAVTGLEITDAGVLRHPKLASAGSRHLAGGS</sequence>
<evidence type="ECO:0000256" key="2">
    <source>
        <dbReference type="ARBA" id="ARBA00022598"/>
    </source>
</evidence>
<dbReference type="InterPro" id="IPR050191">
    <property type="entry name" value="ATP-dep_DNA_ligase"/>
</dbReference>
<dbReference type="EMBL" id="JBHTGQ010000015">
    <property type="protein sequence ID" value="MFC7749636.1"/>
    <property type="molecule type" value="Genomic_DNA"/>
</dbReference>
<organism evidence="5 6">
    <name type="scientific">Paenibacillus thermoaerophilus</name>
    <dbReference type="NCBI Taxonomy" id="1215385"/>
    <lineage>
        <taxon>Bacteria</taxon>
        <taxon>Bacillati</taxon>
        <taxon>Bacillota</taxon>
        <taxon>Bacilli</taxon>
        <taxon>Bacillales</taxon>
        <taxon>Paenibacillaceae</taxon>
        <taxon>Paenibacillus</taxon>
    </lineage>
</organism>
<comment type="caution">
    <text evidence="5">The sequence shown here is derived from an EMBL/GenBank/DDBJ whole genome shotgun (WGS) entry which is preliminary data.</text>
</comment>
<dbReference type="SUPFAM" id="SSF56091">
    <property type="entry name" value="DNA ligase/mRNA capping enzyme, catalytic domain"/>
    <property type="match status" value="1"/>
</dbReference>
<comment type="catalytic activity">
    <reaction evidence="3">
        <text>ATP + (deoxyribonucleotide)n-3'-hydroxyl + 5'-phospho-(deoxyribonucleotide)m = (deoxyribonucleotide)n+m + AMP + diphosphate.</text>
        <dbReference type="EC" id="6.5.1.1"/>
    </reaction>
</comment>
<accession>A0ABW2V2X8</accession>
<name>A0ABW2V2X8_9BACL</name>
<reference evidence="6" key="1">
    <citation type="journal article" date="2019" name="Int. J. Syst. Evol. Microbiol.">
        <title>The Global Catalogue of Microorganisms (GCM) 10K type strain sequencing project: providing services to taxonomists for standard genome sequencing and annotation.</title>
        <authorList>
            <consortium name="The Broad Institute Genomics Platform"/>
            <consortium name="The Broad Institute Genome Sequencing Center for Infectious Disease"/>
            <person name="Wu L."/>
            <person name="Ma J."/>
        </authorList>
    </citation>
    <scope>NUCLEOTIDE SEQUENCE [LARGE SCALE GENOMIC DNA]</scope>
    <source>
        <strain evidence="6">JCM 18657</strain>
    </source>
</reference>
<dbReference type="Proteomes" id="UP001596528">
    <property type="component" value="Unassembled WGS sequence"/>
</dbReference>
<feature type="domain" description="ATP-dependent DNA ligase family profile" evidence="4">
    <location>
        <begin position="117"/>
        <end position="245"/>
    </location>
</feature>
<dbReference type="InterPro" id="IPR012340">
    <property type="entry name" value="NA-bd_OB-fold"/>
</dbReference>
<protein>
    <submittedName>
        <fullName evidence="5">DNA ligase</fullName>
    </submittedName>
</protein>
<dbReference type="InterPro" id="IPR012310">
    <property type="entry name" value="DNA_ligase_ATP-dep_cent"/>
</dbReference>
<evidence type="ECO:0000313" key="5">
    <source>
        <dbReference type="EMBL" id="MFC7749636.1"/>
    </source>
</evidence>
<dbReference type="PANTHER" id="PTHR45674">
    <property type="entry name" value="DNA LIGASE 1/3 FAMILY MEMBER"/>
    <property type="match status" value="1"/>
</dbReference>
<keyword evidence="2 5" id="KW-0436">Ligase</keyword>
<dbReference type="GO" id="GO:0016874">
    <property type="term" value="F:ligase activity"/>
    <property type="evidence" value="ECO:0007669"/>
    <property type="project" value="UniProtKB-KW"/>
</dbReference>
<comment type="similarity">
    <text evidence="1">Belongs to the ATP-dependent DNA ligase family.</text>
</comment>
<proteinExistence type="inferred from homology"/>